<dbReference type="Proteomes" id="UP001195769">
    <property type="component" value="Unassembled WGS sequence"/>
</dbReference>
<comment type="caution">
    <text evidence="2">The sequence shown here is derived from an EMBL/GenBank/DDBJ whole genome shotgun (WGS) entry which is preliminary data.</text>
</comment>
<dbReference type="Pfam" id="PF19086">
    <property type="entry name" value="Terpene_syn_C_2"/>
    <property type="match status" value="1"/>
</dbReference>
<dbReference type="EMBL" id="JABBWK010000007">
    <property type="protein sequence ID" value="KAG1905248.1"/>
    <property type="molecule type" value="Genomic_DNA"/>
</dbReference>
<dbReference type="Gene3D" id="1.10.600.10">
    <property type="entry name" value="Farnesyl Diphosphate Synthase"/>
    <property type="match status" value="1"/>
</dbReference>
<keyword evidence="1" id="KW-1133">Transmembrane helix</keyword>
<evidence type="ECO:0000256" key="1">
    <source>
        <dbReference type="SAM" id="Phobius"/>
    </source>
</evidence>
<accession>A0AAD4HQG8</accession>
<evidence type="ECO:0000313" key="2">
    <source>
        <dbReference type="EMBL" id="KAG1905248.1"/>
    </source>
</evidence>
<name>A0AAD4HQG8_9AGAM</name>
<protein>
    <submittedName>
        <fullName evidence="2">Terpenoid synthase</fullName>
    </submittedName>
</protein>
<feature type="transmembrane region" description="Helical" evidence="1">
    <location>
        <begin position="282"/>
        <end position="301"/>
    </location>
</feature>
<organism evidence="2 3">
    <name type="scientific">Suillus fuscotomentosus</name>
    <dbReference type="NCBI Taxonomy" id="1912939"/>
    <lineage>
        <taxon>Eukaryota</taxon>
        <taxon>Fungi</taxon>
        <taxon>Dikarya</taxon>
        <taxon>Basidiomycota</taxon>
        <taxon>Agaricomycotina</taxon>
        <taxon>Agaricomycetes</taxon>
        <taxon>Agaricomycetidae</taxon>
        <taxon>Boletales</taxon>
        <taxon>Suillineae</taxon>
        <taxon>Suillaceae</taxon>
        <taxon>Suillus</taxon>
    </lineage>
</organism>
<gene>
    <name evidence="2" type="ORF">F5891DRAFT_1126059</name>
</gene>
<dbReference type="RefSeq" id="XP_041230823.1">
    <property type="nucleotide sequence ID" value="XM_041364039.1"/>
</dbReference>
<dbReference type="SUPFAM" id="SSF48576">
    <property type="entry name" value="Terpenoid synthases"/>
    <property type="match status" value="1"/>
</dbReference>
<dbReference type="InterPro" id="IPR008949">
    <property type="entry name" value="Isoprenoid_synthase_dom_sf"/>
</dbReference>
<keyword evidence="3" id="KW-1185">Reference proteome</keyword>
<evidence type="ECO:0000313" key="3">
    <source>
        <dbReference type="Proteomes" id="UP001195769"/>
    </source>
</evidence>
<dbReference type="GeneID" id="64658337"/>
<keyword evidence="1" id="KW-0812">Transmembrane</keyword>
<proteinExistence type="predicted"/>
<dbReference type="AlphaFoldDB" id="A0AAD4HQG8"/>
<sequence length="304" mass="35218">MIYLPDTMTNWPWPRTINSHFEDMKAEVNALIHGFKAVSPESRAAFSKCFCDLINAFLFLDEYTDTENGVVTKEIVDIILGSTIQSTSLSSRHHFLETFTASLHGFVAKALDHEQGHRRSINDYMKLWQYTVCLKPCLFIYEMEMDLPDEVFHHHVIMDLAECITDLVLIDNDMISYTKEQAAGNKDHNMISIIMLEVGLDISVPSWGPSVDILVKEYLYGIAMWPQANHSWSYKIHRYFATSGPKIQQTRIVPLLPRPDCVNLSSRSIQIRSSFYRIWRQLFLYLTYFIVYINLLPRFSVCPS</sequence>
<reference evidence="2" key="1">
    <citation type="journal article" date="2020" name="New Phytol.">
        <title>Comparative genomics reveals dynamic genome evolution in host specialist ectomycorrhizal fungi.</title>
        <authorList>
            <person name="Lofgren L.A."/>
            <person name="Nguyen N.H."/>
            <person name="Vilgalys R."/>
            <person name="Ruytinx J."/>
            <person name="Liao H.L."/>
            <person name="Branco S."/>
            <person name="Kuo A."/>
            <person name="LaButti K."/>
            <person name="Lipzen A."/>
            <person name="Andreopoulos W."/>
            <person name="Pangilinan J."/>
            <person name="Riley R."/>
            <person name="Hundley H."/>
            <person name="Na H."/>
            <person name="Barry K."/>
            <person name="Grigoriev I.V."/>
            <person name="Stajich J.E."/>
            <person name="Kennedy P.G."/>
        </authorList>
    </citation>
    <scope>NUCLEOTIDE SEQUENCE</scope>
    <source>
        <strain evidence="2">FC203</strain>
    </source>
</reference>
<keyword evidence="1" id="KW-0472">Membrane</keyword>